<keyword evidence="1" id="KW-0732">Signal</keyword>
<name>A0A1G2HV26_9BACT</name>
<reference evidence="2 3" key="1">
    <citation type="journal article" date="2016" name="Nat. Commun.">
        <title>Thousands of microbial genomes shed light on interconnected biogeochemical processes in an aquifer system.</title>
        <authorList>
            <person name="Anantharaman K."/>
            <person name="Brown C.T."/>
            <person name="Hug L.A."/>
            <person name="Sharon I."/>
            <person name="Castelle C.J."/>
            <person name="Probst A.J."/>
            <person name="Thomas B.C."/>
            <person name="Singh A."/>
            <person name="Wilkins M.J."/>
            <person name="Karaoz U."/>
            <person name="Brodie E.L."/>
            <person name="Williams K.H."/>
            <person name="Hubbard S.S."/>
            <person name="Banfield J.F."/>
        </authorList>
    </citation>
    <scope>NUCLEOTIDE SEQUENCE [LARGE SCALE GENOMIC DNA]</scope>
</reference>
<gene>
    <name evidence="2" type="ORF">A2822_04955</name>
</gene>
<proteinExistence type="predicted"/>
<evidence type="ECO:0000256" key="1">
    <source>
        <dbReference type="SAM" id="SignalP"/>
    </source>
</evidence>
<dbReference type="PROSITE" id="PS51257">
    <property type="entry name" value="PROKAR_LIPOPROTEIN"/>
    <property type="match status" value="1"/>
</dbReference>
<comment type="caution">
    <text evidence="2">The sequence shown here is derived from an EMBL/GenBank/DDBJ whole genome shotgun (WGS) entry which is preliminary data.</text>
</comment>
<dbReference type="AlphaFoldDB" id="A0A1G2HV26"/>
<evidence type="ECO:0000313" key="3">
    <source>
        <dbReference type="Proteomes" id="UP000178774"/>
    </source>
</evidence>
<sequence>MKNRVLVLLSLFLVLFLTSCESAQVQKTETAPLTETLPEPETEVVPEPLLEKFGCEYNSDCAEGLLCINKECKTLASLFKTDCENKCTITGVKVETSDGESYDLTLGQGSYTAAGALEWKLMKTPDYCQGEDPLVAVNVIKKTTGKVVGEQVLTLHKGETSEVVTHPTVKSVKFTATLADVTEKCS</sequence>
<accession>A0A1G2HV26</accession>
<organism evidence="2 3">
    <name type="scientific">Candidatus Staskawiczbacteria bacterium RIFCSPHIGHO2_01_FULL_41_41</name>
    <dbReference type="NCBI Taxonomy" id="1802203"/>
    <lineage>
        <taxon>Bacteria</taxon>
        <taxon>Candidatus Staskawicziibacteriota</taxon>
    </lineage>
</organism>
<feature type="signal peptide" evidence="1">
    <location>
        <begin position="1"/>
        <end position="23"/>
    </location>
</feature>
<dbReference type="EMBL" id="MHOP01000017">
    <property type="protein sequence ID" value="OGZ65708.1"/>
    <property type="molecule type" value="Genomic_DNA"/>
</dbReference>
<feature type="chain" id="PRO_5009583185" description="Lipoprotein" evidence="1">
    <location>
        <begin position="24"/>
        <end position="186"/>
    </location>
</feature>
<dbReference type="Proteomes" id="UP000178774">
    <property type="component" value="Unassembled WGS sequence"/>
</dbReference>
<evidence type="ECO:0008006" key="4">
    <source>
        <dbReference type="Google" id="ProtNLM"/>
    </source>
</evidence>
<evidence type="ECO:0000313" key="2">
    <source>
        <dbReference type="EMBL" id="OGZ65708.1"/>
    </source>
</evidence>
<protein>
    <recommendedName>
        <fullName evidence="4">Lipoprotein</fullName>
    </recommendedName>
</protein>